<dbReference type="AlphaFoldDB" id="A0A7X6MJB8"/>
<dbReference type="RefSeq" id="WP_049924941.1">
    <property type="nucleotide sequence ID" value="NZ_HG322951.1"/>
</dbReference>
<dbReference type="Proteomes" id="UP000518188">
    <property type="component" value="Unassembled WGS sequence"/>
</dbReference>
<sequence length="202" mass="21633">MNDGNSGHFRDGRRAKHRRSGLARTNDSLSRYAMTLVIDDVGEAVCAAGGWMIDRVRAGWRIEAVLPPDCDAKPLAILGVSATHADTGSDPSWFSSRPAALAVGIGVLSPANPIRTQVHALMRDPGIEVTIWGDGEFTSGRAFEAVQYRLSRAAQAFKAHAMRAASLSTMPGPTEFLRSCTSWYPLDRGVDLDRVTPGGGSP</sequence>
<feature type="region of interest" description="Disordered" evidence="1">
    <location>
        <begin position="1"/>
        <end position="22"/>
    </location>
</feature>
<gene>
    <name evidence="2" type="ORF">HGA11_00820</name>
</gene>
<name>A0A7X6MJB8_9MYCO</name>
<accession>A0A7X6MJB8</accession>
<evidence type="ECO:0000313" key="3">
    <source>
        <dbReference type="Proteomes" id="UP000518188"/>
    </source>
</evidence>
<organism evidence="2 3">
    <name type="scientific">Mycolicibacterium septicum DSM 44393</name>
    <dbReference type="NCBI Taxonomy" id="1341646"/>
    <lineage>
        <taxon>Bacteria</taxon>
        <taxon>Bacillati</taxon>
        <taxon>Actinomycetota</taxon>
        <taxon>Actinomycetes</taxon>
        <taxon>Mycobacteriales</taxon>
        <taxon>Mycobacteriaceae</taxon>
        <taxon>Mycolicibacterium</taxon>
    </lineage>
</organism>
<dbReference type="EMBL" id="JAAXPJ010000001">
    <property type="protein sequence ID" value="NKZ09506.1"/>
    <property type="molecule type" value="Genomic_DNA"/>
</dbReference>
<protein>
    <submittedName>
        <fullName evidence="2">Uncharacterized protein</fullName>
    </submittedName>
</protein>
<feature type="compositionally biased region" description="Basic residues" evidence="1">
    <location>
        <begin position="11"/>
        <end position="21"/>
    </location>
</feature>
<reference evidence="2 3" key="1">
    <citation type="submission" date="2020-04" db="EMBL/GenBank/DDBJ databases">
        <title>MicrobeNet Type strains.</title>
        <authorList>
            <person name="Nicholson A.C."/>
        </authorList>
    </citation>
    <scope>NUCLEOTIDE SEQUENCE [LARGE SCALE GENOMIC DNA]</scope>
    <source>
        <strain evidence="2 3">ATCC 700731</strain>
    </source>
</reference>
<evidence type="ECO:0000313" key="2">
    <source>
        <dbReference type="EMBL" id="NKZ09506.1"/>
    </source>
</evidence>
<proteinExistence type="predicted"/>
<comment type="caution">
    <text evidence="2">The sequence shown here is derived from an EMBL/GenBank/DDBJ whole genome shotgun (WGS) entry which is preliminary data.</text>
</comment>
<evidence type="ECO:0000256" key="1">
    <source>
        <dbReference type="SAM" id="MobiDB-lite"/>
    </source>
</evidence>